<reference evidence="7 8" key="1">
    <citation type="submission" date="2016-11" db="EMBL/GenBank/DDBJ databases">
        <authorList>
            <person name="Varghese N."/>
            <person name="Submissions S."/>
        </authorList>
    </citation>
    <scope>NUCLEOTIDE SEQUENCE [LARGE SCALE GENOMIC DNA]</scope>
    <source>
        <strain evidence="7 8">DSM 15287</strain>
    </source>
</reference>
<dbReference type="SUPFAM" id="SSF144083">
    <property type="entry name" value="Magnesium transport protein CorA, transmembrane region"/>
    <property type="match status" value="1"/>
</dbReference>
<evidence type="ECO:0000313" key="7">
    <source>
        <dbReference type="EMBL" id="SHJ38364.1"/>
    </source>
</evidence>
<dbReference type="Gene3D" id="1.20.58.340">
    <property type="entry name" value="Magnesium transport protein CorA, transmembrane region"/>
    <property type="match status" value="2"/>
</dbReference>
<protein>
    <submittedName>
        <fullName evidence="7">Magnesium transporter</fullName>
    </submittedName>
</protein>
<dbReference type="InterPro" id="IPR045861">
    <property type="entry name" value="CorA_cytoplasmic_dom"/>
</dbReference>
<comment type="similarity">
    <text evidence="2">Belongs to the CorA metal ion transporter (MIT) (TC 1.A.35) family.</text>
</comment>
<dbReference type="EMBL" id="FQZD01000019">
    <property type="protein sequence ID" value="SHJ38364.1"/>
    <property type="molecule type" value="Genomic_DNA"/>
</dbReference>
<evidence type="ECO:0000256" key="5">
    <source>
        <dbReference type="ARBA" id="ARBA00023136"/>
    </source>
</evidence>
<evidence type="ECO:0000313" key="8">
    <source>
        <dbReference type="Proteomes" id="UP000322917"/>
    </source>
</evidence>
<organism evidence="7 8">
    <name type="scientific">Propionispora hippei DSM 15287</name>
    <dbReference type="NCBI Taxonomy" id="1123003"/>
    <lineage>
        <taxon>Bacteria</taxon>
        <taxon>Bacillati</taxon>
        <taxon>Bacillota</taxon>
        <taxon>Negativicutes</taxon>
        <taxon>Selenomonadales</taxon>
        <taxon>Sporomusaceae</taxon>
        <taxon>Propionispora</taxon>
    </lineage>
</organism>
<dbReference type="CDD" id="cd12827">
    <property type="entry name" value="EcCorA_ZntB-like_u2"/>
    <property type="match status" value="1"/>
</dbReference>
<evidence type="ECO:0000256" key="3">
    <source>
        <dbReference type="ARBA" id="ARBA00022692"/>
    </source>
</evidence>
<dbReference type="InterPro" id="IPR002523">
    <property type="entry name" value="MgTranspt_CorA/ZnTranspt_ZntB"/>
</dbReference>
<dbReference type="Proteomes" id="UP000322917">
    <property type="component" value="Unassembled WGS sequence"/>
</dbReference>
<evidence type="ECO:0000256" key="1">
    <source>
        <dbReference type="ARBA" id="ARBA00004141"/>
    </source>
</evidence>
<feature type="transmembrane region" description="Helical" evidence="6">
    <location>
        <begin position="291"/>
        <end position="311"/>
    </location>
</feature>
<dbReference type="RefSeq" id="WP_149735139.1">
    <property type="nucleotide sequence ID" value="NZ_FQZD01000019.1"/>
</dbReference>
<dbReference type="PANTHER" id="PTHR47891">
    <property type="entry name" value="TRANSPORTER-RELATED"/>
    <property type="match status" value="1"/>
</dbReference>
<dbReference type="SUPFAM" id="SSF143865">
    <property type="entry name" value="CorA soluble domain-like"/>
    <property type="match status" value="1"/>
</dbReference>
<sequence length="316" mass="36441">MLTIYKSNYTSIRELTQDTIEKGAWINLVNPTTDEIHLVTALANIPNDFLRAALDEEERSRTEIEDNALLIITNIPIMRNNDSYDTLPLGIVLTPEYIITVCLEQNDVLSDFNPANSRFFSTFKKTRFLFQILYKSATLYLKYVKQINRRTDEIERHLRKSAKNQDIFELLDLQKAFTYFTASLRSNGIVLEKLLRLRSNIQLQHLITIYEEDEDLLEDVIIENKQAIEMVEMYSNILNGMMDTFASIISNNLNMIMKFLTSVTILLAIPTMISSFFGMNVDIPWGGELNGFVNVTVLAILATCVTAFSLWKKRFF</sequence>
<keyword evidence="4 6" id="KW-1133">Transmembrane helix</keyword>
<feature type="transmembrane region" description="Helical" evidence="6">
    <location>
        <begin position="259"/>
        <end position="279"/>
    </location>
</feature>
<evidence type="ECO:0000256" key="2">
    <source>
        <dbReference type="ARBA" id="ARBA00009765"/>
    </source>
</evidence>
<evidence type="ECO:0000256" key="6">
    <source>
        <dbReference type="SAM" id="Phobius"/>
    </source>
</evidence>
<dbReference type="Gene3D" id="3.30.460.20">
    <property type="entry name" value="CorA soluble domain-like"/>
    <property type="match status" value="1"/>
</dbReference>
<accession>A0A1M6IVF4</accession>
<keyword evidence="5 6" id="KW-0472">Membrane</keyword>
<keyword evidence="8" id="KW-1185">Reference proteome</keyword>
<evidence type="ECO:0000256" key="4">
    <source>
        <dbReference type="ARBA" id="ARBA00022989"/>
    </source>
</evidence>
<dbReference type="InterPro" id="IPR045863">
    <property type="entry name" value="CorA_TM1_TM2"/>
</dbReference>
<dbReference type="GO" id="GO:0016020">
    <property type="term" value="C:membrane"/>
    <property type="evidence" value="ECO:0007669"/>
    <property type="project" value="UniProtKB-SubCell"/>
</dbReference>
<keyword evidence="3 6" id="KW-0812">Transmembrane</keyword>
<dbReference type="Pfam" id="PF01544">
    <property type="entry name" value="CorA"/>
    <property type="match status" value="1"/>
</dbReference>
<name>A0A1M6IVF4_9FIRM</name>
<dbReference type="PANTHER" id="PTHR47891:SF2">
    <property type="entry name" value="MAGNESIUM AND COBALT TRANSPORTER"/>
    <property type="match status" value="1"/>
</dbReference>
<dbReference type="AlphaFoldDB" id="A0A1M6IVF4"/>
<proteinExistence type="inferred from homology"/>
<dbReference type="OrthoDB" id="9803416at2"/>
<comment type="subcellular location">
    <subcellularLocation>
        <location evidence="1">Membrane</location>
        <topology evidence="1">Multi-pass membrane protein</topology>
    </subcellularLocation>
</comment>
<gene>
    <name evidence="7" type="ORF">SAMN02745170_02417</name>
</gene>
<dbReference type="GO" id="GO:0046873">
    <property type="term" value="F:metal ion transmembrane transporter activity"/>
    <property type="evidence" value="ECO:0007669"/>
    <property type="project" value="InterPro"/>
</dbReference>
<dbReference type="InterPro" id="IPR047199">
    <property type="entry name" value="CorA-like"/>
</dbReference>